<proteinExistence type="predicted"/>
<accession>A0ACB6Z3U6</accession>
<reference evidence="1" key="1">
    <citation type="submission" date="2019-10" db="EMBL/GenBank/DDBJ databases">
        <authorList>
            <consortium name="DOE Joint Genome Institute"/>
            <person name="Kuo A."/>
            <person name="Miyauchi S."/>
            <person name="Kiss E."/>
            <person name="Drula E."/>
            <person name="Kohler A."/>
            <person name="Sanchez-Garcia M."/>
            <person name="Andreopoulos B."/>
            <person name="Barry K.W."/>
            <person name="Bonito G."/>
            <person name="Buee M."/>
            <person name="Carver A."/>
            <person name="Chen C."/>
            <person name="Cichocki N."/>
            <person name="Clum A."/>
            <person name="Culley D."/>
            <person name="Crous P.W."/>
            <person name="Fauchery L."/>
            <person name="Girlanda M."/>
            <person name="Hayes R."/>
            <person name="Keri Z."/>
            <person name="Labutti K."/>
            <person name="Lipzen A."/>
            <person name="Lombard V."/>
            <person name="Magnuson J."/>
            <person name="Maillard F."/>
            <person name="Morin E."/>
            <person name="Murat C."/>
            <person name="Nolan M."/>
            <person name="Ohm R."/>
            <person name="Pangilinan J."/>
            <person name="Pereira M."/>
            <person name="Perotto S."/>
            <person name="Peter M."/>
            <person name="Riley R."/>
            <person name="Sitrit Y."/>
            <person name="Stielow B."/>
            <person name="Szollosi G."/>
            <person name="Zifcakova L."/>
            <person name="Stursova M."/>
            <person name="Spatafora J.W."/>
            <person name="Tedersoo L."/>
            <person name="Vaario L.-M."/>
            <person name="Yamada A."/>
            <person name="Yan M."/>
            <person name="Wang P."/>
            <person name="Xu J."/>
            <person name="Bruns T."/>
            <person name="Baldrian P."/>
            <person name="Vilgalys R."/>
            <person name="Henrissat B."/>
            <person name="Grigoriev I.V."/>
            <person name="Hibbett D."/>
            <person name="Nagy L.G."/>
            <person name="Martin F.M."/>
        </authorList>
    </citation>
    <scope>NUCLEOTIDE SEQUENCE</scope>
    <source>
        <strain evidence="1">P2</strain>
    </source>
</reference>
<protein>
    <submittedName>
        <fullName evidence="1">Uncharacterized protein</fullName>
    </submittedName>
</protein>
<feature type="non-terminal residue" evidence="1">
    <location>
        <position position="1"/>
    </location>
</feature>
<sequence>EKLWVDRYEPVTTEELVVHGRKVDDVRHWFVEALDGGKLRKHRRILALTGPAGSGKTATVKVLARELGFELVEWRNSVADPYSGMFPFLDPSFANFDHNTPLDLDAVPQLDKFQSFLTRASTSRSIFGGSPSRPTARQVIILEDLPNILHADSREKFHNALRLFVQRQTSQNGEYTPLVVIISDVGTRGELEGSSSFNPVAPTLMMKGLQAITNQHFQDNLSLRPTKNVLDMIITCSQGDIRGAVMELQLSSLVDKKPTRKGKKNRLNDSVALLKLVGQREQSLALFHLIGKVLYNKRKGDPPGSSTTKREKEQLRLHEQSIPNPEKLPSHLKFHDRKASLVDVNMLHADSPIDSSLFSLYLHQNYTQFCNKLEECGDIAEWMSWIDYSGPEEWYQTNPHRLHLLTLGTLHSLPVPVPRRSQKMFKPEFFEQLKRTREASDATWDVSDWLNRVRQESTQVCGRWNKDALVTSLTRVKRAAHLKPPQSHRLFSRLAFDEGEYIPSHLEEDDFTPQHDSNVDEYVKRETGTGDEIVDGGWLEGDDIEDF</sequence>
<reference evidence="1" key="2">
    <citation type="journal article" date="2020" name="Nat. Commun.">
        <title>Large-scale genome sequencing of mycorrhizal fungi provides insights into the early evolution of symbiotic traits.</title>
        <authorList>
            <person name="Miyauchi S."/>
            <person name="Kiss E."/>
            <person name="Kuo A."/>
            <person name="Drula E."/>
            <person name="Kohler A."/>
            <person name="Sanchez-Garcia M."/>
            <person name="Morin E."/>
            <person name="Andreopoulos B."/>
            <person name="Barry K.W."/>
            <person name="Bonito G."/>
            <person name="Buee M."/>
            <person name="Carver A."/>
            <person name="Chen C."/>
            <person name="Cichocki N."/>
            <person name="Clum A."/>
            <person name="Culley D."/>
            <person name="Crous P.W."/>
            <person name="Fauchery L."/>
            <person name="Girlanda M."/>
            <person name="Hayes R.D."/>
            <person name="Keri Z."/>
            <person name="LaButti K."/>
            <person name="Lipzen A."/>
            <person name="Lombard V."/>
            <person name="Magnuson J."/>
            <person name="Maillard F."/>
            <person name="Murat C."/>
            <person name="Nolan M."/>
            <person name="Ohm R.A."/>
            <person name="Pangilinan J."/>
            <person name="Pereira M.F."/>
            <person name="Perotto S."/>
            <person name="Peter M."/>
            <person name="Pfister S."/>
            <person name="Riley R."/>
            <person name="Sitrit Y."/>
            <person name="Stielow J.B."/>
            <person name="Szollosi G."/>
            <person name="Zifcakova L."/>
            <person name="Stursova M."/>
            <person name="Spatafora J.W."/>
            <person name="Tedersoo L."/>
            <person name="Vaario L.M."/>
            <person name="Yamada A."/>
            <person name="Yan M."/>
            <person name="Wang P."/>
            <person name="Xu J."/>
            <person name="Bruns T."/>
            <person name="Baldrian P."/>
            <person name="Vilgalys R."/>
            <person name="Dunand C."/>
            <person name="Henrissat B."/>
            <person name="Grigoriev I.V."/>
            <person name="Hibbett D."/>
            <person name="Nagy L.G."/>
            <person name="Martin F.M."/>
        </authorList>
    </citation>
    <scope>NUCLEOTIDE SEQUENCE</scope>
    <source>
        <strain evidence="1">P2</strain>
    </source>
</reference>
<gene>
    <name evidence="1" type="ORF">BDM02DRAFT_3103228</name>
</gene>
<dbReference type="EMBL" id="MU118150">
    <property type="protein sequence ID" value="KAF9644261.1"/>
    <property type="molecule type" value="Genomic_DNA"/>
</dbReference>
<keyword evidence="2" id="KW-1185">Reference proteome</keyword>
<evidence type="ECO:0000313" key="2">
    <source>
        <dbReference type="Proteomes" id="UP000886501"/>
    </source>
</evidence>
<organism evidence="1 2">
    <name type="scientific">Thelephora ganbajun</name>
    <name type="common">Ganba fungus</name>
    <dbReference type="NCBI Taxonomy" id="370292"/>
    <lineage>
        <taxon>Eukaryota</taxon>
        <taxon>Fungi</taxon>
        <taxon>Dikarya</taxon>
        <taxon>Basidiomycota</taxon>
        <taxon>Agaricomycotina</taxon>
        <taxon>Agaricomycetes</taxon>
        <taxon>Thelephorales</taxon>
        <taxon>Thelephoraceae</taxon>
        <taxon>Thelephora</taxon>
    </lineage>
</organism>
<comment type="caution">
    <text evidence="1">The sequence shown here is derived from an EMBL/GenBank/DDBJ whole genome shotgun (WGS) entry which is preliminary data.</text>
</comment>
<evidence type="ECO:0000313" key="1">
    <source>
        <dbReference type="EMBL" id="KAF9644261.1"/>
    </source>
</evidence>
<name>A0ACB6Z3U6_THEGA</name>
<dbReference type="Proteomes" id="UP000886501">
    <property type="component" value="Unassembled WGS sequence"/>
</dbReference>